<dbReference type="Pfam" id="PF08240">
    <property type="entry name" value="ADH_N"/>
    <property type="match status" value="1"/>
</dbReference>
<dbReference type="InterPro" id="IPR016039">
    <property type="entry name" value="Thiolase-like"/>
</dbReference>
<dbReference type="InterPro" id="IPR049552">
    <property type="entry name" value="PKS_DH_N"/>
</dbReference>
<dbReference type="Pfam" id="PF00109">
    <property type="entry name" value="ketoacyl-synt"/>
    <property type="match status" value="1"/>
</dbReference>
<dbReference type="CDD" id="cd05195">
    <property type="entry name" value="enoyl_red"/>
    <property type="match status" value="1"/>
</dbReference>
<dbReference type="PROSITE" id="PS50075">
    <property type="entry name" value="CARRIER"/>
    <property type="match status" value="1"/>
</dbReference>
<dbReference type="CDD" id="cd08955">
    <property type="entry name" value="KR_2_FAS_SDR_x"/>
    <property type="match status" value="1"/>
</dbReference>
<dbReference type="Pfam" id="PF14765">
    <property type="entry name" value="PS-DH"/>
    <property type="match status" value="1"/>
</dbReference>
<dbReference type="InterPro" id="IPR014043">
    <property type="entry name" value="Acyl_transferase_dom"/>
</dbReference>
<dbReference type="Gene3D" id="3.10.129.110">
    <property type="entry name" value="Polyketide synthase dehydratase"/>
    <property type="match status" value="1"/>
</dbReference>
<dbReference type="Gene3D" id="1.10.1200.10">
    <property type="entry name" value="ACP-like"/>
    <property type="match status" value="1"/>
</dbReference>
<feature type="domain" description="Carrier" evidence="13">
    <location>
        <begin position="2015"/>
        <end position="2093"/>
    </location>
</feature>
<dbReference type="InterPro" id="IPR011032">
    <property type="entry name" value="GroES-like_sf"/>
</dbReference>
<evidence type="ECO:0000256" key="11">
    <source>
        <dbReference type="ARBA" id="ARBA00048465"/>
    </source>
</evidence>
<keyword evidence="5" id="KW-0511">Multifunctional enzyme</keyword>
<dbReference type="Pfam" id="PF22621">
    <property type="entry name" value="CurL-like_PKS_C"/>
    <property type="match status" value="1"/>
</dbReference>
<dbReference type="InterPro" id="IPR016036">
    <property type="entry name" value="Malonyl_transacylase_ACP-bd"/>
</dbReference>
<keyword evidence="6" id="KW-0012">Acyltransferase</keyword>
<dbReference type="EC" id="2.3.1.287" evidence="7"/>
<dbReference type="InterPro" id="IPR009081">
    <property type="entry name" value="PP-bd_ACP"/>
</dbReference>
<evidence type="ECO:0000256" key="3">
    <source>
        <dbReference type="ARBA" id="ARBA00022679"/>
    </source>
</evidence>
<evidence type="ECO:0000313" key="16">
    <source>
        <dbReference type="EMBL" id="CAJ1579353.1"/>
    </source>
</evidence>
<dbReference type="InterPro" id="IPR013149">
    <property type="entry name" value="ADH-like_C"/>
</dbReference>
<dbReference type="PROSITE" id="PS52004">
    <property type="entry name" value="KS3_2"/>
    <property type="match status" value="1"/>
</dbReference>
<dbReference type="Pfam" id="PF21089">
    <property type="entry name" value="PKS_DH_N"/>
    <property type="match status" value="1"/>
</dbReference>
<dbReference type="InterPro" id="IPR057326">
    <property type="entry name" value="KR_dom"/>
</dbReference>
<dbReference type="Gene3D" id="3.40.50.720">
    <property type="entry name" value="NAD(P)-binding Rossmann-like Domain"/>
    <property type="match status" value="3"/>
</dbReference>
<evidence type="ECO:0000313" key="17">
    <source>
        <dbReference type="Proteomes" id="UP001190466"/>
    </source>
</evidence>
<dbReference type="SUPFAM" id="SSF55048">
    <property type="entry name" value="Probable ACP-binding domain of malonyl-CoA ACP transacylase"/>
    <property type="match status" value="1"/>
</dbReference>
<feature type="active site" description="Proton acceptor; for dehydratase activity" evidence="12">
    <location>
        <position position="937"/>
    </location>
</feature>
<evidence type="ECO:0000259" key="15">
    <source>
        <dbReference type="PROSITE" id="PS52019"/>
    </source>
</evidence>
<dbReference type="Pfam" id="PF00698">
    <property type="entry name" value="Acyl_transf_1"/>
    <property type="match status" value="1"/>
</dbReference>
<evidence type="ECO:0000256" key="9">
    <source>
        <dbReference type="ARBA" id="ARBA00045003"/>
    </source>
</evidence>
<dbReference type="InterPro" id="IPR050091">
    <property type="entry name" value="PKS_NRPS_Biosynth_Enz"/>
</dbReference>
<dbReference type="SUPFAM" id="SSF53901">
    <property type="entry name" value="Thiolase-like"/>
    <property type="match status" value="1"/>
</dbReference>
<evidence type="ECO:0000256" key="12">
    <source>
        <dbReference type="PROSITE-ProRule" id="PRU01363"/>
    </source>
</evidence>
<proteinExistence type="predicted"/>
<dbReference type="InterPro" id="IPR014030">
    <property type="entry name" value="Ketoacyl_synth_N"/>
</dbReference>
<dbReference type="PROSITE" id="PS00606">
    <property type="entry name" value="KS3_1"/>
    <property type="match status" value="1"/>
</dbReference>
<dbReference type="InterPro" id="IPR053386">
    <property type="entry name" value="MBFA_synthase"/>
</dbReference>
<evidence type="ECO:0000256" key="4">
    <source>
        <dbReference type="ARBA" id="ARBA00022857"/>
    </source>
</evidence>
<keyword evidence="4" id="KW-0521">NADP</keyword>
<dbReference type="InterPro" id="IPR042104">
    <property type="entry name" value="PKS_dehydratase_sf"/>
</dbReference>
<dbReference type="InterPro" id="IPR020806">
    <property type="entry name" value="PKS_PP-bd"/>
</dbReference>
<dbReference type="SMART" id="SM00827">
    <property type="entry name" value="PKS_AT"/>
    <property type="match status" value="1"/>
</dbReference>
<evidence type="ECO:0000256" key="1">
    <source>
        <dbReference type="ARBA" id="ARBA00022450"/>
    </source>
</evidence>
<dbReference type="InterPro" id="IPR013968">
    <property type="entry name" value="PKS_KR"/>
</dbReference>
<dbReference type="InterPro" id="IPR020841">
    <property type="entry name" value="PKS_Beta-ketoAc_synthase_dom"/>
</dbReference>
<dbReference type="PROSITE" id="PS00012">
    <property type="entry name" value="PHOSPHOPANTETHEINE"/>
    <property type="match status" value="1"/>
</dbReference>
<feature type="active site" description="Proton donor; for dehydratase activity" evidence="12">
    <location>
        <position position="1102"/>
    </location>
</feature>
<organism evidence="16 17">
    <name type="scientific">[Mycobacterium] wendilense</name>
    <dbReference type="NCBI Taxonomy" id="3064284"/>
    <lineage>
        <taxon>Bacteria</taxon>
        <taxon>Bacillati</taxon>
        <taxon>Actinomycetota</taxon>
        <taxon>Actinomycetes</taxon>
        <taxon>Mycobacteriales</taxon>
        <taxon>Mycobacteriaceae</taxon>
        <taxon>Mycolicibacter</taxon>
    </lineage>
</organism>
<dbReference type="InterPro" id="IPR006162">
    <property type="entry name" value="Ppantetheine_attach_site"/>
</dbReference>
<dbReference type="EMBL" id="OY726395">
    <property type="protein sequence ID" value="CAJ1579353.1"/>
    <property type="molecule type" value="Genomic_DNA"/>
</dbReference>
<dbReference type="InterPro" id="IPR020843">
    <property type="entry name" value="ER"/>
</dbReference>
<dbReference type="InterPro" id="IPR014031">
    <property type="entry name" value="Ketoacyl_synth_C"/>
</dbReference>
<dbReference type="PROSITE" id="PS52019">
    <property type="entry name" value="PKS_MFAS_DH"/>
    <property type="match status" value="1"/>
</dbReference>
<dbReference type="CDD" id="cd00833">
    <property type="entry name" value="PKS"/>
    <property type="match status" value="1"/>
</dbReference>
<feature type="domain" description="PKS/mFAS DH" evidence="15">
    <location>
        <begin position="904"/>
        <end position="1184"/>
    </location>
</feature>
<evidence type="ECO:0000256" key="7">
    <source>
        <dbReference type="ARBA" id="ARBA00044974"/>
    </source>
</evidence>
<feature type="region of interest" description="N-terminal hotdog fold" evidence="12">
    <location>
        <begin position="904"/>
        <end position="1024"/>
    </location>
</feature>
<dbReference type="Proteomes" id="UP001190466">
    <property type="component" value="Chromosome"/>
</dbReference>
<evidence type="ECO:0000256" key="8">
    <source>
        <dbReference type="ARBA" id="ARBA00044989"/>
    </source>
</evidence>
<dbReference type="Gene3D" id="3.40.47.10">
    <property type="match status" value="1"/>
</dbReference>
<dbReference type="Pfam" id="PF02801">
    <property type="entry name" value="Ketoacyl-synt_C"/>
    <property type="match status" value="1"/>
</dbReference>
<dbReference type="Gene3D" id="3.40.366.10">
    <property type="entry name" value="Malonyl-Coenzyme A Acyl Carrier Protein, domain 2"/>
    <property type="match status" value="1"/>
</dbReference>
<dbReference type="SUPFAM" id="SSF50129">
    <property type="entry name" value="GroES-like"/>
    <property type="match status" value="1"/>
</dbReference>
<dbReference type="Gene3D" id="3.90.180.10">
    <property type="entry name" value="Medium-chain alcohol dehydrogenases, catalytic domain"/>
    <property type="match status" value="1"/>
</dbReference>
<keyword evidence="3" id="KW-0808">Transferase</keyword>
<dbReference type="PANTHER" id="PTHR43775">
    <property type="entry name" value="FATTY ACID SYNTHASE"/>
    <property type="match status" value="1"/>
</dbReference>
<reference evidence="16 17" key="1">
    <citation type="submission" date="2023-08" db="EMBL/GenBank/DDBJ databases">
        <authorList>
            <person name="Folkvardsen B D."/>
            <person name="Norman A."/>
        </authorList>
    </citation>
    <scope>NUCLEOTIDE SEQUENCE [LARGE SCALE GENOMIC DNA]</scope>
    <source>
        <strain evidence="16 17">Mu0050</strain>
    </source>
</reference>
<name>A0ABM9M8Y7_9MYCO</name>
<evidence type="ECO:0000256" key="6">
    <source>
        <dbReference type="ARBA" id="ARBA00023315"/>
    </source>
</evidence>
<dbReference type="InterPro" id="IPR036291">
    <property type="entry name" value="NAD(P)-bd_dom_sf"/>
</dbReference>
<dbReference type="PANTHER" id="PTHR43775:SF37">
    <property type="entry name" value="SI:DKEY-61P9.11"/>
    <property type="match status" value="1"/>
</dbReference>
<evidence type="ECO:0000256" key="10">
    <source>
        <dbReference type="ARBA" id="ARBA00047634"/>
    </source>
</evidence>
<feature type="domain" description="Ketosynthase family 3 (KS3)" evidence="14">
    <location>
        <begin position="18"/>
        <end position="440"/>
    </location>
</feature>
<dbReference type="SMART" id="SM00822">
    <property type="entry name" value="PKS_KR"/>
    <property type="match status" value="1"/>
</dbReference>
<protein>
    <recommendedName>
        <fullName evidence="8">Phthioceranic/hydroxyphthioceranic acid synthase</fullName>
        <ecNumber evidence="7">2.3.1.287</ecNumber>
    </recommendedName>
    <alternativeName>
        <fullName evidence="9">Polyketide synthase pks2</fullName>
    </alternativeName>
</protein>
<feature type="region of interest" description="C-terminal hotdog fold" evidence="12">
    <location>
        <begin position="1038"/>
        <end position="1184"/>
    </location>
</feature>
<dbReference type="Gene3D" id="3.30.70.3290">
    <property type="match status" value="1"/>
</dbReference>
<dbReference type="SMART" id="SM00829">
    <property type="entry name" value="PKS_ER"/>
    <property type="match status" value="1"/>
</dbReference>
<keyword evidence="1" id="KW-0596">Phosphopantetheine</keyword>
<dbReference type="RefSeq" id="WP_316513961.1">
    <property type="nucleotide sequence ID" value="NZ_OY726395.1"/>
</dbReference>
<dbReference type="Pfam" id="PF00550">
    <property type="entry name" value="PP-binding"/>
    <property type="match status" value="1"/>
</dbReference>
<accession>A0ABM9M8Y7</accession>
<dbReference type="InterPro" id="IPR018201">
    <property type="entry name" value="Ketoacyl_synth_AS"/>
</dbReference>
<evidence type="ECO:0000259" key="13">
    <source>
        <dbReference type="PROSITE" id="PS50075"/>
    </source>
</evidence>
<keyword evidence="17" id="KW-1185">Reference proteome</keyword>
<evidence type="ECO:0000259" key="14">
    <source>
        <dbReference type="PROSITE" id="PS52004"/>
    </source>
</evidence>
<dbReference type="SMART" id="SM00823">
    <property type="entry name" value="PKS_PP"/>
    <property type="match status" value="1"/>
</dbReference>
<dbReference type="InterPro" id="IPR049900">
    <property type="entry name" value="PKS_mFAS_DH"/>
</dbReference>
<dbReference type="InterPro" id="IPR036736">
    <property type="entry name" value="ACP-like_sf"/>
</dbReference>
<dbReference type="InterPro" id="IPR016035">
    <property type="entry name" value="Acyl_Trfase/lysoPLipase"/>
</dbReference>
<dbReference type="InterPro" id="IPR013154">
    <property type="entry name" value="ADH-like_N"/>
</dbReference>
<evidence type="ECO:0000256" key="2">
    <source>
        <dbReference type="ARBA" id="ARBA00022553"/>
    </source>
</evidence>
<dbReference type="InterPro" id="IPR001227">
    <property type="entry name" value="Ac_transferase_dom_sf"/>
</dbReference>
<sequence>MTLAEAPPTARTTRMKPVAPIAVIGMSCRLPGGIDTPERLWGALLAGADFVTEIPHDRWDPDEFYDPEPGVPGRSVSKWGAFLDDVAGFDLEFFGINEREAAASDPQHRLLLETSWEAMEHAGLTRQAIADTATGVFVGLTHADYQLLAADAHAIEGPYGFTGSNFSMASGRISYALGVHGPALTVDTACSSGLSAVHLACRSLHEGESDLAFAGGATLALDPRKWAAGSAQGMLSATGRCHTFDAEADGFVPGEGCVVVLLKRLADAQHDGDRILAVVRGTASNQDGRTVNIATPSRDAQVAAYREALAAAGVDPATVGMIETHGTGTPTGDPIEYESLAEVYGRHGPCALASAKTNFGHTQSAAGVLGLMKAVLALQHGVVPQNLHFNQLPEAMARIETNLFVPQSNTSWPFTGDGPRRAAVSSYGVSGTNVHAVLEQAPTAAARPPRTAEASPSLMFLLSATSPDALRHTASQLANWVTTHDDAELPDLAYTLARRRTHRPVRAAVLARTREQLAEALLEAADPETPYDAAVGYGDRNSVWVFSGQGSQWTSMGAELLTEEPAFAKTVGDIEPLIARESGFSVTEAISAPRVVSGQPQIQPALFTMQIALAETMRSHGVQPGAVIGHSLGEAAAAVVAGALSLEDGVRLVCRRSALMSRIAGDGATATVELPAKEVLSELTGKGIEDVVVAVVAAPTSSVIAGTSGSVRQLVSGWEQRGIPARVIPVDVAFHSPQVEPIVDELGAALTDLTPMAPQVPFYSATLFDPREEPVCDANYWVTNMRRMVRFATAVSAALEDGHRVFAELAPHPLLTYALKQNAHSRDIPMAALAPMRRDQPLRHGLQRFVADLHCAGAPVDFSVSHPSGLLVDAPLPTWTHHRLWLSRERQESPLHGGCTIAVHPLLGSHVHLQEEPERHEWENDLGTAAQPWLADHQIRDVAVLPGAAYCEMALAAAETALGGTIEIRNMRFERALLLDEHTTVNSSAVFTAPGTLEYAVHTHRDGDAVRHATAILTEGADERPPAQDISALRAAHPVRGEGTQVRARMDHRGMHYGSAFTGLSAVHTGDGQSGTVFAEVALPRSIRSQQDAYHLHPALLDACFQSVEAHPAVQAGSTLGLPMGIRKLRIFDSARNARYCLTHITGVDTTGVDADIEVLGEDGAVLLAVQGLRIGAGSEEARRDRLLSERLLTIEWQQRALPETGYVDTGAWLLINADADDVGASLADSLKRRGVPCSMLRWSIDAKHDHIAEQLRSLLRGGDIASVVILAGMKNGHADNQSPELGREHVRHLVHIARELADMKGEPPRLYVVTRNAEGVVAGDAINLEQAELRGLIRVIGTEHPHLRATQIDVDEATDAGLLTRQLLSESDEDETAWRNGRWYIARLSSAPLRPDERRTTIADHACHGMRLQVRTPGDLESLELVFSEHVPPGPGQIEVAVSASSVNFADVLVAFGRYPAFDGRLPQLGIDFAGVVTAVGPDVVDHKVGDRVAGISADGTWGTFLTCDAGLAVTISDGLTDVQAAALTIATATAHYGLNDMARISTGDKVLIHSATGGVGQAAIGIARAAGAEIFATAGSEKRRQLLRDMGIHYVYDSRSLDFADQIRADTDGYGLDIVLNSVTGAAQRASLELLAFGGRFVEIGKRDIYGDTHLGLFPFRRNLSFFAVDLALMSVSHPQRLRNLLSTVYQLAAAGGLPMPEVTALPLTDAASAIRMMGGAQHTGKLVLEIPHIGASRLVVPPAEVPVFRRDGAYLITGGLGGLGFFLAERMVAAGCGRIVLSSRSRPTPAAQEKLERLRAAGADVVVECGDIADPATAHRLVMTATASGLPLRGVLHAAGVIEDAALTNITDDLIDRDWTPKVHGAWNLHEATADQPLDWFCSFSSAAALVGSPGQGAYAAANSWLDAFSWWRRSQGLPATTIAWGAWGEIGRGTALAERTGVAIAPEEGAYAFEVLLRHDRTYTGYAPIADAPWLTEFAERSAFAEAFRSNGRHSAGTNKFRSELDALPPEEWPARIQHLIADQVGLILRRSVDPNRPLSEYGIDSLSALELRTRIEAETGVRLSATGLTTIQDLANQLCEKLVPAATG</sequence>
<dbReference type="SMART" id="SM00826">
    <property type="entry name" value="PKS_DH"/>
    <property type="match status" value="1"/>
</dbReference>
<gene>
    <name evidence="16" type="primary">pks2</name>
    <name evidence="16" type="ORF">MU0050_000465</name>
</gene>
<dbReference type="SUPFAM" id="SSF47336">
    <property type="entry name" value="ACP-like"/>
    <property type="match status" value="1"/>
</dbReference>
<dbReference type="SMART" id="SM00825">
    <property type="entry name" value="PKS_KS"/>
    <property type="match status" value="1"/>
</dbReference>
<dbReference type="SUPFAM" id="SSF52151">
    <property type="entry name" value="FabD/lysophospholipase-like"/>
    <property type="match status" value="1"/>
</dbReference>
<evidence type="ECO:0000256" key="5">
    <source>
        <dbReference type="ARBA" id="ARBA00023268"/>
    </source>
</evidence>
<dbReference type="InterPro" id="IPR049551">
    <property type="entry name" value="PKS_DH_C"/>
</dbReference>
<dbReference type="Pfam" id="PF00107">
    <property type="entry name" value="ADH_zinc_N"/>
    <property type="match status" value="1"/>
</dbReference>
<dbReference type="NCBIfam" id="NF041183">
    <property type="entry name" value="Pks2_ls1_myc"/>
    <property type="match status" value="1"/>
</dbReference>
<comment type="catalytic activity">
    <reaction evidence="10">
        <text>hexadecanoyl-[(hydroxy)phthioceranic acid synthase] + 8 (S)-methylmalonyl-CoA + 16 NADPH + 24 H(+) = C40-phthioceranyl-[(hydroxy)phthioceranic acid synthase] + 8 CO2 + 16 NADP(+) + 8 CoA + 8 H2O</text>
        <dbReference type="Rhea" id="RHEA:58904"/>
        <dbReference type="Rhea" id="RHEA-COMP:15244"/>
        <dbReference type="Rhea" id="RHEA-COMP:15245"/>
        <dbReference type="ChEBI" id="CHEBI:15377"/>
        <dbReference type="ChEBI" id="CHEBI:15378"/>
        <dbReference type="ChEBI" id="CHEBI:16526"/>
        <dbReference type="ChEBI" id="CHEBI:57287"/>
        <dbReference type="ChEBI" id="CHEBI:57327"/>
        <dbReference type="ChEBI" id="CHEBI:57783"/>
        <dbReference type="ChEBI" id="CHEBI:58349"/>
        <dbReference type="ChEBI" id="CHEBI:78483"/>
        <dbReference type="ChEBI" id="CHEBI:142472"/>
        <dbReference type="EC" id="2.3.1.287"/>
    </reaction>
</comment>
<comment type="catalytic activity">
    <reaction evidence="11">
        <text>hexadecanoyl-[(hydroxy)phthioceranic acid synthase] + 7 (S)-methylmalonyl-CoA + 14 NADPH + 21 H(+) = C37-phthioceranyl-[(hydroxy)phthioceranic acid synthase] + 7 CO2 + 14 NADP(+) + 7 CoA + 7 H2O</text>
        <dbReference type="Rhea" id="RHEA:58908"/>
        <dbReference type="Rhea" id="RHEA-COMP:15244"/>
        <dbReference type="Rhea" id="RHEA-COMP:15246"/>
        <dbReference type="ChEBI" id="CHEBI:15377"/>
        <dbReference type="ChEBI" id="CHEBI:15378"/>
        <dbReference type="ChEBI" id="CHEBI:16526"/>
        <dbReference type="ChEBI" id="CHEBI:57287"/>
        <dbReference type="ChEBI" id="CHEBI:57327"/>
        <dbReference type="ChEBI" id="CHEBI:57783"/>
        <dbReference type="ChEBI" id="CHEBI:58349"/>
        <dbReference type="ChEBI" id="CHEBI:78483"/>
        <dbReference type="ChEBI" id="CHEBI:142473"/>
        <dbReference type="EC" id="2.3.1.287"/>
    </reaction>
</comment>
<dbReference type="InterPro" id="IPR020807">
    <property type="entry name" value="PKS_DH"/>
</dbReference>
<keyword evidence="2" id="KW-0597">Phosphoprotein</keyword>
<dbReference type="SUPFAM" id="SSF51735">
    <property type="entry name" value="NAD(P)-binding Rossmann-fold domains"/>
    <property type="match status" value="3"/>
</dbReference>
<dbReference type="Pfam" id="PF08659">
    <property type="entry name" value="KR"/>
    <property type="match status" value="1"/>
</dbReference>